<dbReference type="Proteomes" id="UP001181693">
    <property type="component" value="Unassembled WGS sequence"/>
</dbReference>
<keyword evidence="1" id="KW-0812">Transmembrane</keyword>
<evidence type="ECO:0000256" key="1">
    <source>
        <dbReference type="SAM" id="Phobius"/>
    </source>
</evidence>
<protein>
    <recommendedName>
        <fullName evidence="4">Transmembrane protein</fullName>
    </recommendedName>
</protein>
<accession>A0AAV3AGK5</accession>
<keyword evidence="1" id="KW-1133">Transmembrane helix</keyword>
<proteinExistence type="predicted"/>
<comment type="caution">
    <text evidence="2">The sequence shown here is derived from an EMBL/GenBank/DDBJ whole genome shotgun (WGS) entry which is preliminary data.</text>
</comment>
<sequence length="106" mass="12388">MVNKCPKTCSGADFGMKKKRRGDRLGHCVEELFIFFNTSFLLCHFKSNFLVFLIMAIRVLAVKYHFVLTTIQRGCLPNYCLVNLSHNIKTKLLLLLEFLNFAFWIH</sequence>
<name>A0AAV3AGK5_PYXAD</name>
<evidence type="ECO:0000313" key="2">
    <source>
        <dbReference type="EMBL" id="DBA26860.1"/>
    </source>
</evidence>
<evidence type="ECO:0008006" key="4">
    <source>
        <dbReference type="Google" id="ProtNLM"/>
    </source>
</evidence>
<dbReference type="EMBL" id="DYDO01000004">
    <property type="protein sequence ID" value="DBA26860.1"/>
    <property type="molecule type" value="Genomic_DNA"/>
</dbReference>
<keyword evidence="1" id="KW-0472">Membrane</keyword>
<gene>
    <name evidence="2" type="ORF">GDO54_011066</name>
</gene>
<feature type="transmembrane region" description="Helical" evidence="1">
    <location>
        <begin position="49"/>
        <end position="68"/>
    </location>
</feature>
<dbReference type="AlphaFoldDB" id="A0AAV3AGK5"/>
<reference evidence="2" key="1">
    <citation type="thesis" date="2020" institute="ProQuest LLC" country="789 East Eisenhower Parkway, Ann Arbor, MI, USA">
        <title>Comparative Genomics and Chromosome Evolution.</title>
        <authorList>
            <person name="Mudd A.B."/>
        </authorList>
    </citation>
    <scope>NUCLEOTIDE SEQUENCE</scope>
    <source>
        <strain evidence="2">1538</strain>
        <tissue evidence="2">Blood</tissue>
    </source>
</reference>
<keyword evidence="3" id="KW-1185">Reference proteome</keyword>
<organism evidence="2 3">
    <name type="scientific">Pyxicephalus adspersus</name>
    <name type="common">African bullfrog</name>
    <dbReference type="NCBI Taxonomy" id="30357"/>
    <lineage>
        <taxon>Eukaryota</taxon>
        <taxon>Metazoa</taxon>
        <taxon>Chordata</taxon>
        <taxon>Craniata</taxon>
        <taxon>Vertebrata</taxon>
        <taxon>Euteleostomi</taxon>
        <taxon>Amphibia</taxon>
        <taxon>Batrachia</taxon>
        <taxon>Anura</taxon>
        <taxon>Neobatrachia</taxon>
        <taxon>Ranoidea</taxon>
        <taxon>Pyxicephalidae</taxon>
        <taxon>Pyxicephalinae</taxon>
        <taxon>Pyxicephalus</taxon>
    </lineage>
</organism>
<evidence type="ECO:0000313" key="3">
    <source>
        <dbReference type="Proteomes" id="UP001181693"/>
    </source>
</evidence>